<feature type="region of interest" description="Disordered" evidence="1">
    <location>
        <begin position="165"/>
        <end position="226"/>
    </location>
</feature>
<feature type="transmembrane region" description="Helical" evidence="2">
    <location>
        <begin position="117"/>
        <end position="137"/>
    </location>
</feature>
<name>A0A8S9Q091_BRACR</name>
<proteinExistence type="predicted"/>
<dbReference type="EMBL" id="QGKX02001290">
    <property type="protein sequence ID" value="KAF3536049.1"/>
    <property type="molecule type" value="Genomic_DNA"/>
</dbReference>
<protein>
    <submittedName>
        <fullName evidence="3">Uncharacterized protein</fullName>
    </submittedName>
</protein>
<feature type="region of interest" description="Disordered" evidence="1">
    <location>
        <begin position="338"/>
        <end position="368"/>
    </location>
</feature>
<feature type="compositionally biased region" description="Basic and acidic residues" evidence="1">
    <location>
        <begin position="165"/>
        <end position="177"/>
    </location>
</feature>
<feature type="compositionally biased region" description="Basic and acidic residues" evidence="1">
    <location>
        <begin position="185"/>
        <end position="195"/>
    </location>
</feature>
<reference evidence="3" key="1">
    <citation type="submission" date="2019-12" db="EMBL/GenBank/DDBJ databases">
        <title>Genome sequencing and annotation of Brassica cretica.</title>
        <authorList>
            <person name="Studholme D.J."/>
            <person name="Sarris P."/>
        </authorList>
    </citation>
    <scope>NUCLEOTIDE SEQUENCE</scope>
    <source>
        <strain evidence="3">PFS-109/04</strain>
        <tissue evidence="3">Leaf</tissue>
    </source>
</reference>
<dbReference type="AlphaFoldDB" id="A0A8S9Q091"/>
<dbReference type="Proteomes" id="UP000712600">
    <property type="component" value="Unassembled WGS sequence"/>
</dbReference>
<evidence type="ECO:0000313" key="3">
    <source>
        <dbReference type="EMBL" id="KAF3536049.1"/>
    </source>
</evidence>
<organism evidence="3 4">
    <name type="scientific">Brassica cretica</name>
    <name type="common">Mustard</name>
    <dbReference type="NCBI Taxonomy" id="69181"/>
    <lineage>
        <taxon>Eukaryota</taxon>
        <taxon>Viridiplantae</taxon>
        <taxon>Streptophyta</taxon>
        <taxon>Embryophyta</taxon>
        <taxon>Tracheophyta</taxon>
        <taxon>Spermatophyta</taxon>
        <taxon>Magnoliopsida</taxon>
        <taxon>eudicotyledons</taxon>
        <taxon>Gunneridae</taxon>
        <taxon>Pentapetalae</taxon>
        <taxon>rosids</taxon>
        <taxon>malvids</taxon>
        <taxon>Brassicales</taxon>
        <taxon>Brassicaceae</taxon>
        <taxon>Brassiceae</taxon>
        <taxon>Brassica</taxon>
    </lineage>
</organism>
<evidence type="ECO:0000256" key="2">
    <source>
        <dbReference type="SAM" id="Phobius"/>
    </source>
</evidence>
<feature type="region of interest" description="Disordered" evidence="1">
    <location>
        <begin position="238"/>
        <end position="287"/>
    </location>
</feature>
<feature type="transmembrane region" description="Helical" evidence="2">
    <location>
        <begin position="34"/>
        <end position="52"/>
    </location>
</feature>
<accession>A0A8S9Q091</accession>
<gene>
    <name evidence="3" type="ORF">F2Q69_00019754</name>
</gene>
<sequence>MALLLSVSSLCFAIVGMAFTYGSKWSEELKGRLFFAVAFSMPFYVVFIFLVLLHPALRNLRFHWFIKFLVQGLVYGTLAWFTDEIGEKHPEPYLVVASSAWAVHFGLAALKLNVHGDYGVTIGFLTVALVIAIHMTSSAAVKLGLMFGGGYLLAVVSQLIKFATTRRERDEAERQPDLEQGTLMHHADGDMRTEPDVSQPNTTDPALPTHANIQQDTTPEEAETTPDLEQGTLLHHAESDMRTEPDVSQPNTTDPALPTPANIQQDTTPEEAERQPDCEQGTLPKRAVLKPLKKPIKTLWRMSMLAKAKRVRSKKEKLEMKTITEDSKPQCEAEIQQLRGTSLAPSGQKKRRFLLPKKKIEKKRRRTSLASYFRSEEEKNITSYFRSEEEKIPTP</sequence>
<evidence type="ECO:0000256" key="1">
    <source>
        <dbReference type="SAM" id="MobiDB-lite"/>
    </source>
</evidence>
<evidence type="ECO:0000313" key="4">
    <source>
        <dbReference type="Proteomes" id="UP000712600"/>
    </source>
</evidence>
<keyword evidence="2" id="KW-0472">Membrane</keyword>
<comment type="caution">
    <text evidence="3">The sequence shown here is derived from an EMBL/GenBank/DDBJ whole genome shotgun (WGS) entry which is preliminary data.</text>
</comment>
<keyword evidence="2" id="KW-0812">Transmembrane</keyword>
<keyword evidence="2" id="KW-1133">Transmembrane helix</keyword>
<feature type="transmembrane region" description="Helical" evidence="2">
    <location>
        <begin position="64"/>
        <end position="81"/>
    </location>
</feature>
<feature type="transmembrane region" description="Helical" evidence="2">
    <location>
        <begin position="93"/>
        <end position="110"/>
    </location>
</feature>
<feature type="compositionally biased region" description="Basic residues" evidence="1">
    <location>
        <begin position="348"/>
        <end position="367"/>
    </location>
</feature>